<sequence>MLPNTRTVLPGKYSALLFDMDGTLINSIAAAERIWRAWAQRHGLNVEAFLPTIHGARAVDTISRLGLPGVDPQTEAVVITEAEIADIEGIVAISGAVTFLNALPTSKWAIVTSAPKALALRRLKAAGIPVPAILITADDVAIGKPHPDCYLLAAQKLGVDSSECLVFEDAPVGILAGEAAGAKVMVVTATHAHPMTTVHHTINTYDALFVVVDASGLILLEEMTESLVIDFESPPS</sequence>
<accession>A0A840RZU3</accession>
<proteinExistence type="predicted"/>
<dbReference type="InterPro" id="IPR023214">
    <property type="entry name" value="HAD_sf"/>
</dbReference>
<dbReference type="EMBL" id="JACHHQ010000011">
    <property type="protein sequence ID" value="MBB5202164.1"/>
    <property type="molecule type" value="Genomic_DNA"/>
</dbReference>
<evidence type="ECO:0000313" key="2">
    <source>
        <dbReference type="Proteomes" id="UP000571084"/>
    </source>
</evidence>
<dbReference type="PRINTS" id="PR00413">
    <property type="entry name" value="HADHALOGNASE"/>
</dbReference>
<dbReference type="Pfam" id="PF00702">
    <property type="entry name" value="Hydrolase"/>
    <property type="match status" value="1"/>
</dbReference>
<dbReference type="EC" id="3.1.3.23" evidence="1"/>
<dbReference type="SFLD" id="SFLDS00003">
    <property type="entry name" value="Haloacid_Dehalogenase"/>
    <property type="match status" value="1"/>
</dbReference>
<keyword evidence="1" id="KW-0378">Hydrolase</keyword>
<protein>
    <submittedName>
        <fullName evidence="1">Sugar-phosphatase</fullName>
        <ecNumber evidence="1">3.1.3.23</ecNumber>
    </submittedName>
</protein>
<gene>
    <name evidence="1" type="ORF">HNR39_004028</name>
</gene>
<comment type="caution">
    <text evidence="1">The sequence shown here is derived from an EMBL/GenBank/DDBJ whole genome shotgun (WGS) entry which is preliminary data.</text>
</comment>
<name>A0A840RZU3_9BURK</name>
<dbReference type="InterPro" id="IPR036412">
    <property type="entry name" value="HAD-like_sf"/>
</dbReference>
<organism evidence="1 2">
    <name type="scientific">Glaciimonas immobilis</name>
    <dbReference type="NCBI Taxonomy" id="728004"/>
    <lineage>
        <taxon>Bacteria</taxon>
        <taxon>Pseudomonadati</taxon>
        <taxon>Pseudomonadota</taxon>
        <taxon>Betaproteobacteria</taxon>
        <taxon>Burkholderiales</taxon>
        <taxon>Oxalobacteraceae</taxon>
        <taxon>Glaciimonas</taxon>
    </lineage>
</organism>
<dbReference type="RefSeq" id="WP_245182457.1">
    <property type="nucleotide sequence ID" value="NZ_JAAOZT010000013.1"/>
</dbReference>
<dbReference type="CDD" id="cd07527">
    <property type="entry name" value="HAD_ScGPP-like"/>
    <property type="match status" value="1"/>
</dbReference>
<reference evidence="1 2" key="1">
    <citation type="submission" date="2020-08" db="EMBL/GenBank/DDBJ databases">
        <title>Genomic Encyclopedia of Type Strains, Phase IV (KMG-IV): sequencing the most valuable type-strain genomes for metagenomic binning, comparative biology and taxonomic classification.</title>
        <authorList>
            <person name="Goeker M."/>
        </authorList>
    </citation>
    <scope>NUCLEOTIDE SEQUENCE [LARGE SCALE GENOMIC DNA]</scope>
    <source>
        <strain evidence="1 2">DSM 23240</strain>
    </source>
</reference>
<evidence type="ECO:0000313" key="1">
    <source>
        <dbReference type="EMBL" id="MBB5202164.1"/>
    </source>
</evidence>
<dbReference type="InterPro" id="IPR051806">
    <property type="entry name" value="HAD-like_SPP"/>
</dbReference>
<dbReference type="Gene3D" id="3.40.50.1000">
    <property type="entry name" value="HAD superfamily/HAD-like"/>
    <property type="match status" value="1"/>
</dbReference>
<dbReference type="SFLD" id="SFLDG01129">
    <property type="entry name" value="C1.5:_HAD__Beta-PGM__Phosphata"/>
    <property type="match status" value="1"/>
</dbReference>
<dbReference type="AlphaFoldDB" id="A0A840RZU3"/>
<dbReference type="PANTHER" id="PTHR43481:SF4">
    <property type="entry name" value="GLYCEROL-1-PHOSPHATE PHOSPHOHYDROLASE 1-RELATED"/>
    <property type="match status" value="1"/>
</dbReference>
<dbReference type="InterPro" id="IPR006439">
    <property type="entry name" value="HAD-SF_hydro_IA"/>
</dbReference>
<dbReference type="Gene3D" id="1.10.150.240">
    <property type="entry name" value="Putative phosphatase, domain 2"/>
    <property type="match status" value="1"/>
</dbReference>
<dbReference type="SUPFAM" id="SSF56784">
    <property type="entry name" value="HAD-like"/>
    <property type="match status" value="1"/>
</dbReference>
<dbReference type="PANTHER" id="PTHR43481">
    <property type="entry name" value="FRUCTOSE-1-PHOSPHATE PHOSPHATASE"/>
    <property type="match status" value="1"/>
</dbReference>
<dbReference type="GO" id="GO:0050308">
    <property type="term" value="F:sugar-phosphatase activity"/>
    <property type="evidence" value="ECO:0007669"/>
    <property type="project" value="UniProtKB-EC"/>
</dbReference>
<keyword evidence="2" id="KW-1185">Reference proteome</keyword>
<dbReference type="NCBIfam" id="TIGR01509">
    <property type="entry name" value="HAD-SF-IA-v3"/>
    <property type="match status" value="1"/>
</dbReference>
<dbReference type="InterPro" id="IPR023198">
    <property type="entry name" value="PGP-like_dom2"/>
</dbReference>
<dbReference type="Proteomes" id="UP000571084">
    <property type="component" value="Unassembled WGS sequence"/>
</dbReference>